<dbReference type="NCBIfam" id="TIGR01356">
    <property type="entry name" value="aroA"/>
    <property type="match status" value="1"/>
</dbReference>
<comment type="subcellular location">
    <subcellularLocation>
        <location evidence="7">Cytoplasm</location>
    </subcellularLocation>
</comment>
<keyword evidence="3 7" id="KW-0028">Amino-acid biosynthesis</keyword>
<evidence type="ECO:0000256" key="6">
    <source>
        <dbReference type="ARBA" id="ARBA00044633"/>
    </source>
</evidence>
<dbReference type="PANTHER" id="PTHR21090">
    <property type="entry name" value="AROM/DEHYDROQUINATE SYNTHASE"/>
    <property type="match status" value="1"/>
</dbReference>
<feature type="binding site" evidence="7">
    <location>
        <position position="21"/>
    </location>
    <ligand>
        <name>3-phosphoshikimate</name>
        <dbReference type="ChEBI" id="CHEBI:145989"/>
    </ligand>
</feature>
<name>A0A2T0BG94_9CLOT</name>
<dbReference type="RefSeq" id="WP_106010348.1">
    <property type="nucleotide sequence ID" value="NZ_JALCPJ010000011.1"/>
</dbReference>
<feature type="binding site" evidence="7">
    <location>
        <position position="332"/>
    </location>
    <ligand>
        <name>3-phosphoshikimate</name>
        <dbReference type="ChEBI" id="CHEBI:145989"/>
    </ligand>
</feature>
<evidence type="ECO:0000256" key="2">
    <source>
        <dbReference type="ARBA" id="ARBA00009948"/>
    </source>
</evidence>
<dbReference type="GO" id="GO:0008652">
    <property type="term" value="P:amino acid biosynthetic process"/>
    <property type="evidence" value="ECO:0007669"/>
    <property type="project" value="UniProtKB-KW"/>
</dbReference>
<dbReference type="GO" id="GO:0009423">
    <property type="term" value="P:chorismate biosynthetic process"/>
    <property type="evidence" value="ECO:0007669"/>
    <property type="project" value="UniProtKB-UniRule"/>
</dbReference>
<dbReference type="EC" id="2.5.1.19" evidence="7"/>
<evidence type="ECO:0000256" key="1">
    <source>
        <dbReference type="ARBA" id="ARBA00004811"/>
    </source>
</evidence>
<dbReference type="PIRSF" id="PIRSF000505">
    <property type="entry name" value="EPSPS"/>
    <property type="match status" value="1"/>
</dbReference>
<feature type="binding site" evidence="7">
    <location>
        <position position="119"/>
    </location>
    <ligand>
        <name>phosphoenolpyruvate</name>
        <dbReference type="ChEBI" id="CHEBI:58702"/>
    </ligand>
</feature>
<comment type="caution">
    <text evidence="9">The sequence shown here is derived from an EMBL/GenBank/DDBJ whole genome shotgun (WGS) entry which is preliminary data.</text>
</comment>
<feature type="binding site" evidence="7">
    <location>
        <position position="404"/>
    </location>
    <ligand>
        <name>phosphoenolpyruvate</name>
        <dbReference type="ChEBI" id="CHEBI:58702"/>
    </ligand>
</feature>
<accession>A0A2T0BG94</accession>
<feature type="binding site" evidence="7">
    <location>
        <position position="305"/>
    </location>
    <ligand>
        <name>3-phosphoshikimate</name>
        <dbReference type="ChEBI" id="CHEBI:145989"/>
    </ligand>
</feature>
<comment type="caution">
    <text evidence="7">Lacks conserved residue(s) required for the propagation of feature annotation.</text>
</comment>
<feature type="binding site" evidence="7">
    <location>
        <position position="164"/>
    </location>
    <ligand>
        <name>phosphoenolpyruvate</name>
        <dbReference type="ChEBI" id="CHEBI:58702"/>
    </ligand>
</feature>
<keyword evidence="4 7" id="KW-0808">Transferase</keyword>
<feature type="active site" description="Proton acceptor" evidence="7">
    <location>
        <position position="305"/>
    </location>
</feature>
<dbReference type="SUPFAM" id="SSF55205">
    <property type="entry name" value="EPT/RTPC-like"/>
    <property type="match status" value="1"/>
</dbReference>
<keyword evidence="10" id="KW-1185">Reference proteome</keyword>
<dbReference type="CDD" id="cd01556">
    <property type="entry name" value="EPSP_synthase"/>
    <property type="match status" value="1"/>
</dbReference>
<evidence type="ECO:0000259" key="8">
    <source>
        <dbReference type="Pfam" id="PF00275"/>
    </source>
</evidence>
<dbReference type="Gene3D" id="3.65.10.10">
    <property type="entry name" value="Enolpyruvate transferase domain"/>
    <property type="match status" value="2"/>
</dbReference>
<comment type="function">
    <text evidence="7">Catalyzes the transfer of the enolpyruvyl moiety of phosphoenolpyruvate (PEP) to the 5-hydroxyl of shikimate-3-phosphate (S3P) to produce enolpyruvyl shikimate-3-phosphate and inorganic phosphate.</text>
</comment>
<dbReference type="Pfam" id="PF00275">
    <property type="entry name" value="EPSP_synthase"/>
    <property type="match status" value="1"/>
</dbReference>
<comment type="subunit">
    <text evidence="7">Monomer.</text>
</comment>
<dbReference type="InterPro" id="IPR023193">
    <property type="entry name" value="EPSP_synthase_CS"/>
</dbReference>
<evidence type="ECO:0000313" key="10">
    <source>
        <dbReference type="Proteomes" id="UP000237798"/>
    </source>
</evidence>
<feature type="binding site" evidence="7">
    <location>
        <position position="163"/>
    </location>
    <ligand>
        <name>3-phosphoshikimate</name>
        <dbReference type="ChEBI" id="CHEBI:145989"/>
    </ligand>
</feature>
<dbReference type="Proteomes" id="UP000237798">
    <property type="component" value="Unassembled WGS sequence"/>
</dbReference>
<feature type="binding site" evidence="7">
    <location>
        <position position="162"/>
    </location>
    <ligand>
        <name>3-phosphoshikimate</name>
        <dbReference type="ChEBI" id="CHEBI:145989"/>
    </ligand>
</feature>
<feature type="binding site" evidence="7">
    <location>
        <position position="91"/>
    </location>
    <ligand>
        <name>phosphoenolpyruvate</name>
        <dbReference type="ChEBI" id="CHEBI:58702"/>
    </ligand>
</feature>
<keyword evidence="7" id="KW-0963">Cytoplasm</keyword>
<sequence>MKYVQINPAKLSGRIVVPSSKSICHRAIICASLSDGTSNIKNINFSEDIEATCGALKNLGVEMQRQKNGLTVKGNFKRPVKNPIINCAQSGSTIRFLIPIAATIDEEVVFTGDGKLAERPLGIYYDIFDNQNIYYKNFEGRLPLTLKGKLKSGEYRVRGDVSSQFITGLLFALSRLDGNSTICVTTELESKPYVDITLDVMEKFGVEIDENAHGEYTVRGGQKYESSDYQVEGDFSQAAFWLVMGALGDGINCCGLKKTSLQGDKIIVDILKRMGVEIKWEAGSITVSSSHGIHGTIVDGSQCPDLIPILAALASVSQGTTEIKNAGRLRIKESDRLKAISSELNKMGGDVIEKEDGLIVTGRQKLMGGRVNSWNDHRIAMALAAVSSKCLNPMIIEGAECVKKSYPDFWKDFMTLGGDIDEWNMGQ</sequence>
<dbReference type="GO" id="GO:0009073">
    <property type="term" value="P:aromatic amino acid family biosynthetic process"/>
    <property type="evidence" value="ECO:0007669"/>
    <property type="project" value="UniProtKB-KW"/>
</dbReference>
<evidence type="ECO:0000313" key="9">
    <source>
        <dbReference type="EMBL" id="PRR82874.1"/>
    </source>
</evidence>
<dbReference type="InterPro" id="IPR001986">
    <property type="entry name" value="Enolpyruvate_Tfrase_dom"/>
</dbReference>
<dbReference type="InterPro" id="IPR006264">
    <property type="entry name" value="EPSP_synthase"/>
</dbReference>
<feature type="binding site" evidence="7">
    <location>
        <position position="21"/>
    </location>
    <ligand>
        <name>phosphoenolpyruvate</name>
        <dbReference type="ChEBI" id="CHEBI:58702"/>
    </ligand>
</feature>
<dbReference type="GO" id="GO:0003866">
    <property type="term" value="F:3-phosphoshikimate 1-carboxyvinyltransferase activity"/>
    <property type="evidence" value="ECO:0007669"/>
    <property type="project" value="UniProtKB-UniRule"/>
</dbReference>
<feature type="binding site" evidence="7">
    <location>
        <position position="164"/>
    </location>
    <ligand>
        <name>3-phosphoshikimate</name>
        <dbReference type="ChEBI" id="CHEBI:145989"/>
    </ligand>
</feature>
<feature type="binding site" evidence="7">
    <location>
        <position position="378"/>
    </location>
    <ligand>
        <name>phosphoenolpyruvate</name>
        <dbReference type="ChEBI" id="CHEBI:58702"/>
    </ligand>
</feature>
<organism evidence="9 10">
    <name type="scientific">Clostridium luticellarii</name>
    <dbReference type="NCBI Taxonomy" id="1691940"/>
    <lineage>
        <taxon>Bacteria</taxon>
        <taxon>Bacillati</taxon>
        <taxon>Bacillota</taxon>
        <taxon>Clostridia</taxon>
        <taxon>Eubacteriales</taxon>
        <taxon>Clostridiaceae</taxon>
        <taxon>Clostridium</taxon>
    </lineage>
</organism>
<dbReference type="HAMAP" id="MF_00210">
    <property type="entry name" value="EPSP_synth"/>
    <property type="match status" value="1"/>
</dbReference>
<feature type="domain" description="Enolpyruvate transferase" evidence="8">
    <location>
        <begin position="8"/>
        <end position="412"/>
    </location>
</feature>
<evidence type="ECO:0000256" key="5">
    <source>
        <dbReference type="ARBA" id="ARBA00023141"/>
    </source>
</evidence>
<keyword evidence="5 7" id="KW-0057">Aromatic amino acid biosynthesis</keyword>
<gene>
    <name evidence="7 9" type="primary">aroA</name>
    <name evidence="9" type="ORF">CLLU_27600</name>
</gene>
<dbReference type="UniPathway" id="UPA00053">
    <property type="reaction ID" value="UER00089"/>
</dbReference>
<comment type="catalytic activity">
    <reaction evidence="6">
        <text>3-phosphoshikimate + phosphoenolpyruvate = 5-O-(1-carboxyvinyl)-3-phosphoshikimate + phosphate</text>
        <dbReference type="Rhea" id="RHEA:21256"/>
        <dbReference type="ChEBI" id="CHEBI:43474"/>
        <dbReference type="ChEBI" id="CHEBI:57701"/>
        <dbReference type="ChEBI" id="CHEBI:58702"/>
        <dbReference type="ChEBI" id="CHEBI:145989"/>
        <dbReference type="EC" id="2.5.1.19"/>
    </reaction>
    <physiologicalReaction direction="left-to-right" evidence="6">
        <dbReference type="Rhea" id="RHEA:21257"/>
    </physiologicalReaction>
</comment>
<dbReference type="PROSITE" id="PS00885">
    <property type="entry name" value="EPSP_SYNTHASE_2"/>
    <property type="match status" value="1"/>
</dbReference>
<dbReference type="OrthoDB" id="9809920at2"/>
<protein>
    <recommendedName>
        <fullName evidence="7">3-phosphoshikimate 1-carboxyvinyltransferase</fullName>
        <ecNumber evidence="7">2.5.1.19</ecNumber>
    </recommendedName>
    <alternativeName>
        <fullName evidence="7">5-enolpyruvylshikimate-3-phosphate synthase</fullName>
        <shortName evidence="7">EPSP synthase</shortName>
        <shortName evidence="7">EPSPS</shortName>
    </alternativeName>
</protein>
<proteinExistence type="inferred from homology"/>
<feature type="binding site" evidence="7">
    <location>
        <position position="336"/>
    </location>
    <ligand>
        <name>phosphoenolpyruvate</name>
        <dbReference type="ChEBI" id="CHEBI:58702"/>
    </ligand>
</feature>
<feature type="binding site" evidence="7">
    <location>
        <position position="22"/>
    </location>
    <ligand>
        <name>3-phosphoshikimate</name>
        <dbReference type="ChEBI" id="CHEBI:145989"/>
    </ligand>
</feature>
<dbReference type="InterPro" id="IPR036968">
    <property type="entry name" value="Enolpyruvate_Tfrase_sf"/>
</dbReference>
<dbReference type="EMBL" id="PVXP01000050">
    <property type="protein sequence ID" value="PRR82874.1"/>
    <property type="molecule type" value="Genomic_DNA"/>
</dbReference>
<evidence type="ECO:0000256" key="4">
    <source>
        <dbReference type="ARBA" id="ARBA00022679"/>
    </source>
</evidence>
<comment type="similarity">
    <text evidence="2 7">Belongs to the EPSP synthase family.</text>
</comment>
<evidence type="ECO:0000256" key="7">
    <source>
        <dbReference type="HAMAP-Rule" id="MF_00210"/>
    </source>
</evidence>
<feature type="binding site" evidence="7">
    <location>
        <position position="26"/>
    </location>
    <ligand>
        <name>3-phosphoshikimate</name>
        <dbReference type="ChEBI" id="CHEBI:145989"/>
    </ligand>
</feature>
<reference evidence="9 10" key="1">
    <citation type="submission" date="2018-03" db="EMBL/GenBank/DDBJ databases">
        <title>Genome sequence of Clostridium luticellarii DSM 29923.</title>
        <authorList>
            <person name="Poehlein A."/>
            <person name="Daniel R."/>
        </authorList>
    </citation>
    <scope>NUCLEOTIDE SEQUENCE [LARGE SCALE GENOMIC DNA]</scope>
    <source>
        <strain evidence="9 10">DSM 29923</strain>
    </source>
</reference>
<dbReference type="AlphaFoldDB" id="A0A2T0BG94"/>
<comment type="pathway">
    <text evidence="1 7">Metabolic intermediate biosynthesis; chorismate biosynthesis; chorismate from D-erythrose 4-phosphate and phosphoenolpyruvate: step 6/7.</text>
</comment>
<evidence type="ECO:0000256" key="3">
    <source>
        <dbReference type="ARBA" id="ARBA00022605"/>
    </source>
</evidence>
<dbReference type="InterPro" id="IPR013792">
    <property type="entry name" value="RNA3'P_cycl/enolpyr_Trfase_a/b"/>
</dbReference>
<dbReference type="GO" id="GO:0005737">
    <property type="term" value="C:cytoplasm"/>
    <property type="evidence" value="ECO:0007669"/>
    <property type="project" value="UniProtKB-SubCell"/>
</dbReference>
<dbReference type="PANTHER" id="PTHR21090:SF5">
    <property type="entry name" value="PENTAFUNCTIONAL AROM POLYPEPTIDE"/>
    <property type="match status" value="1"/>
</dbReference>
<feature type="binding site" evidence="7">
    <location>
        <position position="190"/>
    </location>
    <ligand>
        <name>3-phosphoshikimate</name>
        <dbReference type="ChEBI" id="CHEBI:145989"/>
    </ligand>
</feature>